<accession>A0AA37L8P0</accession>
<dbReference type="AlphaFoldDB" id="A0AA37L8P0"/>
<reference evidence="2 3" key="1">
    <citation type="submission" date="2022-03" db="EMBL/GenBank/DDBJ databases">
        <title>Genome data of Colletotrichum spp.</title>
        <authorList>
            <person name="Utami Y.D."/>
            <person name="Hiruma K."/>
        </authorList>
    </citation>
    <scope>NUCLEOTIDE SEQUENCE [LARGE SCALE GENOMIC DNA]</scope>
    <source>
        <strain evidence="2 3">MAFF 239500</strain>
    </source>
</reference>
<protein>
    <submittedName>
        <fullName evidence="2">Uncharacterized protein</fullName>
    </submittedName>
</protein>
<organism evidence="2 3">
    <name type="scientific">Colletotrichum spaethianum</name>
    <dbReference type="NCBI Taxonomy" id="700344"/>
    <lineage>
        <taxon>Eukaryota</taxon>
        <taxon>Fungi</taxon>
        <taxon>Dikarya</taxon>
        <taxon>Ascomycota</taxon>
        <taxon>Pezizomycotina</taxon>
        <taxon>Sordariomycetes</taxon>
        <taxon>Hypocreomycetidae</taxon>
        <taxon>Glomerellales</taxon>
        <taxon>Glomerellaceae</taxon>
        <taxon>Colletotrichum</taxon>
        <taxon>Colletotrichum spaethianum species complex</taxon>
    </lineage>
</organism>
<comment type="caution">
    <text evidence="2">The sequence shown here is derived from an EMBL/GenBank/DDBJ whole genome shotgun (WGS) entry which is preliminary data.</text>
</comment>
<dbReference type="RefSeq" id="XP_049125079.1">
    <property type="nucleotide sequence ID" value="XM_049269122.1"/>
</dbReference>
<keyword evidence="3" id="KW-1185">Reference proteome</keyword>
<evidence type="ECO:0000256" key="1">
    <source>
        <dbReference type="SAM" id="MobiDB-lite"/>
    </source>
</evidence>
<dbReference type="EMBL" id="BQXU01000005">
    <property type="protein sequence ID" value="GKT42729.1"/>
    <property type="molecule type" value="Genomic_DNA"/>
</dbReference>
<feature type="region of interest" description="Disordered" evidence="1">
    <location>
        <begin position="1"/>
        <end position="23"/>
    </location>
</feature>
<dbReference type="GeneID" id="73323712"/>
<proteinExistence type="predicted"/>
<gene>
    <name evidence="2" type="ORF">ColSpa_02910</name>
</gene>
<evidence type="ECO:0000313" key="3">
    <source>
        <dbReference type="Proteomes" id="UP001055115"/>
    </source>
</evidence>
<name>A0AA37L8P0_9PEZI</name>
<sequence>MATGILPNGSTTSNGPIHGPDLENNWNANVLPATMPRAGSSQSIRTPNGYLFDRLGSQGNRFPLLLWRIFSLRQPSPEQNGDSDSDGGSSDSDSTQTPILTKTRTRPVMSDSDRGLSGPKGFDGCYEIRRGEA</sequence>
<feature type="region of interest" description="Disordered" evidence="1">
    <location>
        <begin position="74"/>
        <end position="133"/>
    </location>
</feature>
<evidence type="ECO:0000313" key="2">
    <source>
        <dbReference type="EMBL" id="GKT42729.1"/>
    </source>
</evidence>
<dbReference type="Proteomes" id="UP001055115">
    <property type="component" value="Unassembled WGS sequence"/>
</dbReference>